<dbReference type="EMBL" id="JAVIIZ010000045">
    <property type="protein sequence ID" value="MDX8476789.1"/>
    <property type="molecule type" value="Genomic_DNA"/>
</dbReference>
<evidence type="ECO:0000256" key="3">
    <source>
        <dbReference type="ARBA" id="ARBA00022679"/>
    </source>
</evidence>
<comment type="caution">
    <text evidence="5">The sequence shown here is derived from an EMBL/GenBank/DDBJ whole genome shotgun (WGS) entry which is preliminary data.</text>
</comment>
<keyword evidence="6" id="KW-1185">Reference proteome</keyword>
<evidence type="ECO:0000313" key="6">
    <source>
        <dbReference type="Proteomes" id="UP001271780"/>
    </source>
</evidence>
<dbReference type="InterPro" id="IPR015421">
    <property type="entry name" value="PyrdxlP-dep_Trfase_major"/>
</dbReference>
<evidence type="ECO:0000256" key="2">
    <source>
        <dbReference type="ARBA" id="ARBA00022576"/>
    </source>
</evidence>
<dbReference type="GO" id="GO:0008483">
    <property type="term" value="F:transaminase activity"/>
    <property type="evidence" value="ECO:0007669"/>
    <property type="project" value="UniProtKB-KW"/>
</dbReference>
<proteinExistence type="predicted"/>
<evidence type="ECO:0000256" key="1">
    <source>
        <dbReference type="ARBA" id="ARBA00001933"/>
    </source>
</evidence>
<reference evidence="5 6" key="1">
    <citation type="submission" date="2023-08" db="EMBL/GenBank/DDBJ databases">
        <title>Implementing the SeqCode for naming new Mesorhizobium species isolated from Vachellia karroo root nodules.</title>
        <authorList>
            <person name="Van Lill M."/>
        </authorList>
    </citation>
    <scope>NUCLEOTIDE SEQUENCE [LARGE SCALE GENOMIC DNA]</scope>
    <source>
        <strain evidence="5 6">VK23A</strain>
    </source>
</reference>
<keyword evidence="2 5" id="KW-0032">Aminotransferase</keyword>
<sequence length="91" mass="10169">MAGYTHLFIPGPTNIPEEVRQAMNLPMEDMRAASFPNLTLPLFEDIKRVFKNETGRVFIYPSSGTGAWEAAMTNVLSPGDRVLMSRFGQFS</sequence>
<protein>
    <submittedName>
        <fullName evidence="5">Serine--glyoxylate aminotransferase</fullName>
    </submittedName>
</protein>
<dbReference type="Proteomes" id="UP001271780">
    <property type="component" value="Unassembled WGS sequence"/>
</dbReference>
<keyword evidence="3" id="KW-0808">Transferase</keyword>
<dbReference type="InterPro" id="IPR015424">
    <property type="entry name" value="PyrdxlP-dep_Trfase"/>
</dbReference>
<name>A0ABU4XPX2_9HYPH</name>
<organism evidence="5 6">
    <name type="scientific">Mesorhizobium dulcispinae</name>
    <dbReference type="NCBI Taxonomy" id="3072316"/>
    <lineage>
        <taxon>Bacteria</taxon>
        <taxon>Pseudomonadati</taxon>
        <taxon>Pseudomonadota</taxon>
        <taxon>Alphaproteobacteria</taxon>
        <taxon>Hyphomicrobiales</taxon>
        <taxon>Phyllobacteriaceae</taxon>
        <taxon>Mesorhizobium</taxon>
    </lineage>
</organism>
<keyword evidence="4" id="KW-0663">Pyridoxal phosphate</keyword>
<evidence type="ECO:0000256" key="4">
    <source>
        <dbReference type="ARBA" id="ARBA00022898"/>
    </source>
</evidence>
<dbReference type="PANTHER" id="PTHR21152:SF24">
    <property type="entry name" value="ALANINE--GLYOXYLATE AMINOTRANSFERASE 1"/>
    <property type="match status" value="1"/>
</dbReference>
<dbReference type="Gene3D" id="3.40.640.10">
    <property type="entry name" value="Type I PLP-dependent aspartate aminotransferase-like (Major domain)"/>
    <property type="match status" value="1"/>
</dbReference>
<dbReference type="PANTHER" id="PTHR21152">
    <property type="entry name" value="AMINOTRANSFERASE CLASS V"/>
    <property type="match status" value="1"/>
</dbReference>
<comment type="cofactor">
    <cofactor evidence="1">
        <name>pyridoxal 5'-phosphate</name>
        <dbReference type="ChEBI" id="CHEBI:597326"/>
    </cofactor>
</comment>
<evidence type="ECO:0000313" key="5">
    <source>
        <dbReference type="EMBL" id="MDX8476789.1"/>
    </source>
</evidence>
<accession>A0ABU4XPX2</accession>
<feature type="non-terminal residue" evidence="5">
    <location>
        <position position="91"/>
    </location>
</feature>
<dbReference type="SUPFAM" id="SSF53383">
    <property type="entry name" value="PLP-dependent transferases"/>
    <property type="match status" value="1"/>
</dbReference>
<gene>
    <name evidence="5" type="ORF">RFM27_32590</name>
</gene>